<protein>
    <submittedName>
        <fullName evidence="1">Nucleotidyl transferase AbiEii/AbiGii toxin family protein</fullName>
    </submittedName>
</protein>
<gene>
    <name evidence="1" type="ORF">MQE39_05275</name>
</gene>
<dbReference type="Gene3D" id="3.10.450.620">
    <property type="entry name" value="JHP933, nucleotidyltransferase-like core domain"/>
    <property type="match status" value="1"/>
</dbReference>
<organism evidence="1 2">
    <name type="scientific">Dielma fastidiosa</name>
    <dbReference type="NCBI Taxonomy" id="1034346"/>
    <lineage>
        <taxon>Bacteria</taxon>
        <taxon>Bacillati</taxon>
        <taxon>Bacillota</taxon>
        <taxon>Erysipelotrichia</taxon>
        <taxon>Erysipelotrichales</taxon>
        <taxon>Erysipelotrichaceae</taxon>
        <taxon>Dielma</taxon>
    </lineage>
</organism>
<proteinExistence type="predicted"/>
<accession>A0AB35ULD4</accession>
<keyword evidence="1" id="KW-0808">Transferase</keyword>
<dbReference type="Proteomes" id="UP001276902">
    <property type="component" value="Unassembled WGS sequence"/>
</dbReference>
<reference evidence="1" key="1">
    <citation type="submission" date="2022-03" db="EMBL/GenBank/DDBJ databases">
        <title>First case of bacteraemia caused by Dielma fastidiosa in a patient hospitalised with diverticulitis.</title>
        <authorList>
            <person name="Forman-Ankjaer B."/>
            <person name="Hvid-Jensen F."/>
            <person name="Kobel C.M."/>
            <person name="Greve T."/>
        </authorList>
    </citation>
    <scope>NUCLEOTIDE SEQUENCE</scope>
    <source>
        <strain evidence="1">AUH_DF_2021</strain>
    </source>
</reference>
<name>A0AB35ULD4_9FIRM</name>
<sequence length="350" mass="40359">MIDKSIYTQEYIQNLTDEIKADRNLVERTLYAFGLLEALSRVEMPFVFKGGTCQLLLLNNPRRLSTDIDIIVEPNTDLDEYLHKASQLFPFKHMDENVRKGTNNIVKRHFRFYYNSPIQSTETNIILDVVFEECPYAKVIEKEIINQFLKVGLPRISVKVPSVDCLLGDKLTAFAPSTIGIPFGINKELEIIKQLNDIACLFDELNDYHAVKSTYIKTAEIEIGFRGLKINYKECLKDSMSSCLCIMAKGMIQEKDYEVFLTGIRKVKGHMLGYRYNPDVAVDQASKVLYLCACLLVNHDFEKNIDFKNYKEIKKLPDELKSLFYLKKFNFNAFGYLCETIGLVDLKKLI</sequence>
<dbReference type="RefSeq" id="WP_320883231.1">
    <property type="nucleotide sequence ID" value="NZ_BAABZA010000001.1"/>
</dbReference>
<dbReference type="GO" id="GO:0016740">
    <property type="term" value="F:transferase activity"/>
    <property type="evidence" value="ECO:0007669"/>
    <property type="project" value="UniProtKB-KW"/>
</dbReference>
<dbReference type="AlphaFoldDB" id="A0AB35ULD4"/>
<comment type="caution">
    <text evidence="1">The sequence shown here is derived from an EMBL/GenBank/DDBJ whole genome shotgun (WGS) entry which is preliminary data.</text>
</comment>
<evidence type="ECO:0000313" key="2">
    <source>
        <dbReference type="Proteomes" id="UP001276902"/>
    </source>
</evidence>
<dbReference type="Pfam" id="PF08843">
    <property type="entry name" value="AbiEii"/>
    <property type="match status" value="1"/>
</dbReference>
<dbReference type="EMBL" id="JALDAW010000011">
    <property type="protein sequence ID" value="MDY5167533.1"/>
    <property type="molecule type" value="Genomic_DNA"/>
</dbReference>
<evidence type="ECO:0000313" key="1">
    <source>
        <dbReference type="EMBL" id="MDY5167533.1"/>
    </source>
</evidence>
<dbReference type="InterPro" id="IPR014942">
    <property type="entry name" value="AbiEii"/>
</dbReference>